<accession>R7UE64</accession>
<dbReference type="EMBL" id="AMQN01009215">
    <property type="status" value="NOT_ANNOTATED_CDS"/>
    <property type="molecule type" value="Genomic_DNA"/>
</dbReference>
<dbReference type="EnsemblMetazoa" id="CapteT201807">
    <property type="protein sequence ID" value="CapteP201807"/>
    <property type="gene ID" value="CapteG201807"/>
</dbReference>
<dbReference type="OrthoDB" id="10063408at2759"/>
<dbReference type="Pfam" id="PF18758">
    <property type="entry name" value="KDZ"/>
    <property type="match status" value="1"/>
</dbReference>
<dbReference type="EMBL" id="KB304960">
    <property type="protein sequence ID" value="ELU01547.1"/>
    <property type="molecule type" value="Genomic_DNA"/>
</dbReference>
<gene>
    <name evidence="1" type="ORF">CAPTEDRAFT_201807</name>
</gene>
<reference evidence="1 3" key="2">
    <citation type="journal article" date="2013" name="Nature">
        <title>Insights into bilaterian evolution from three spiralian genomes.</title>
        <authorList>
            <person name="Simakov O."/>
            <person name="Marletaz F."/>
            <person name="Cho S.J."/>
            <person name="Edsinger-Gonzales E."/>
            <person name="Havlak P."/>
            <person name="Hellsten U."/>
            <person name="Kuo D.H."/>
            <person name="Larsson T."/>
            <person name="Lv J."/>
            <person name="Arendt D."/>
            <person name="Savage R."/>
            <person name="Osoegawa K."/>
            <person name="de Jong P."/>
            <person name="Grimwood J."/>
            <person name="Chapman J.A."/>
            <person name="Shapiro H."/>
            <person name="Aerts A."/>
            <person name="Otillar R.P."/>
            <person name="Terry A.Y."/>
            <person name="Boore J.L."/>
            <person name="Grigoriev I.V."/>
            <person name="Lindberg D.R."/>
            <person name="Seaver E.C."/>
            <person name="Weisblat D.A."/>
            <person name="Putnam N.H."/>
            <person name="Rokhsar D.S."/>
        </authorList>
    </citation>
    <scope>NUCLEOTIDE SEQUENCE</scope>
    <source>
        <strain evidence="1 3">I ESC-2004</strain>
    </source>
</reference>
<keyword evidence="3" id="KW-1185">Reference proteome</keyword>
<dbReference type="InterPro" id="IPR040521">
    <property type="entry name" value="KDZ"/>
</dbReference>
<reference evidence="3" key="1">
    <citation type="submission" date="2012-12" db="EMBL/GenBank/DDBJ databases">
        <authorList>
            <person name="Hellsten U."/>
            <person name="Grimwood J."/>
            <person name="Chapman J.A."/>
            <person name="Shapiro H."/>
            <person name="Aerts A."/>
            <person name="Otillar R.P."/>
            <person name="Terry A.Y."/>
            <person name="Boore J.L."/>
            <person name="Simakov O."/>
            <person name="Marletaz F."/>
            <person name="Cho S.-J."/>
            <person name="Edsinger-Gonzales E."/>
            <person name="Havlak P."/>
            <person name="Kuo D.-H."/>
            <person name="Larsson T."/>
            <person name="Lv J."/>
            <person name="Arendt D."/>
            <person name="Savage R."/>
            <person name="Osoegawa K."/>
            <person name="de Jong P."/>
            <person name="Lindberg D.R."/>
            <person name="Seaver E.C."/>
            <person name="Weisblat D.A."/>
            <person name="Putnam N.H."/>
            <person name="Grigoriev I.V."/>
            <person name="Rokhsar D.S."/>
        </authorList>
    </citation>
    <scope>NUCLEOTIDE SEQUENCE</scope>
    <source>
        <strain evidence="3">I ESC-2004</strain>
    </source>
</reference>
<dbReference type="AlphaFoldDB" id="R7UE64"/>
<protein>
    <submittedName>
        <fullName evidence="1 2">Uncharacterized protein</fullName>
    </submittedName>
</protein>
<sequence length="132" mass="15062">MMSDAKVREGLDACVEDADSGDKECSSFQAEQKIKAKNKSKNLDVTGVFGSICKHEIPMLFMDLHHGEFKEMTPSHRVDLLTDLMLHYGKRKKDCLERTLETKLKAVTMEETLLRQKISEFSALYRGTNLFC</sequence>
<dbReference type="HOGENOM" id="CLU_1919051_0_0_1"/>
<evidence type="ECO:0000313" key="2">
    <source>
        <dbReference type="EnsemblMetazoa" id="CapteP201807"/>
    </source>
</evidence>
<reference evidence="2" key="3">
    <citation type="submission" date="2015-06" db="UniProtKB">
        <authorList>
            <consortium name="EnsemblMetazoa"/>
        </authorList>
    </citation>
    <scope>IDENTIFICATION</scope>
</reference>
<name>R7UE64_CAPTE</name>
<evidence type="ECO:0000313" key="3">
    <source>
        <dbReference type="Proteomes" id="UP000014760"/>
    </source>
</evidence>
<evidence type="ECO:0000313" key="1">
    <source>
        <dbReference type="EMBL" id="ELU01547.1"/>
    </source>
</evidence>
<dbReference type="Proteomes" id="UP000014760">
    <property type="component" value="Unassembled WGS sequence"/>
</dbReference>
<organism evidence="1">
    <name type="scientific">Capitella teleta</name>
    <name type="common">Polychaete worm</name>
    <dbReference type="NCBI Taxonomy" id="283909"/>
    <lineage>
        <taxon>Eukaryota</taxon>
        <taxon>Metazoa</taxon>
        <taxon>Spiralia</taxon>
        <taxon>Lophotrochozoa</taxon>
        <taxon>Annelida</taxon>
        <taxon>Polychaeta</taxon>
        <taxon>Sedentaria</taxon>
        <taxon>Scolecida</taxon>
        <taxon>Capitellidae</taxon>
        <taxon>Capitella</taxon>
    </lineage>
</organism>
<proteinExistence type="predicted"/>